<dbReference type="RefSeq" id="XP_046078335.1">
    <property type="nucleotide sequence ID" value="XM_046209666.1"/>
</dbReference>
<evidence type="ECO:0000313" key="2">
    <source>
        <dbReference type="EMBL" id="KAH8705714.1"/>
    </source>
</evidence>
<comment type="caution">
    <text evidence="2">The sequence shown here is derived from an EMBL/GenBank/DDBJ whole genome shotgun (WGS) entry which is preliminary data.</text>
</comment>
<feature type="region of interest" description="Disordered" evidence="1">
    <location>
        <begin position="1"/>
        <end position="106"/>
    </location>
</feature>
<dbReference type="GeneID" id="70239953"/>
<sequence length="106" mass="11510">MEPGGESTQYESIRTVTQTPPKQKGQLGEYQKNTVSELRILSGGDKDNEDDIQRDSNLNDPQFLGTTTSVSGEVDKDLKPDANGGEEETRRSRTVQKLGPESGIGA</sequence>
<keyword evidence="3" id="KW-1185">Reference proteome</keyword>
<name>A0AAD4Q427_9EURO</name>
<dbReference type="AlphaFoldDB" id="A0AAD4Q427"/>
<reference evidence="2" key="1">
    <citation type="submission" date="2021-12" db="EMBL/GenBank/DDBJ databases">
        <title>Convergent genome expansion in fungi linked to evolution of root-endophyte symbiosis.</title>
        <authorList>
            <consortium name="DOE Joint Genome Institute"/>
            <person name="Ke Y.-H."/>
            <person name="Bonito G."/>
            <person name="Liao H.-L."/>
            <person name="Looney B."/>
            <person name="Rojas-Flechas A."/>
            <person name="Nash J."/>
            <person name="Hameed K."/>
            <person name="Schadt C."/>
            <person name="Martin F."/>
            <person name="Crous P.W."/>
            <person name="Miettinen O."/>
            <person name="Magnuson J.K."/>
            <person name="Labbe J."/>
            <person name="Jacobson D."/>
            <person name="Doktycz M.J."/>
            <person name="Veneault-Fourrey C."/>
            <person name="Kuo A."/>
            <person name="Mondo S."/>
            <person name="Calhoun S."/>
            <person name="Riley R."/>
            <person name="Ohm R."/>
            <person name="LaButti K."/>
            <person name="Andreopoulos B."/>
            <person name="Pangilinan J."/>
            <person name="Nolan M."/>
            <person name="Tritt A."/>
            <person name="Clum A."/>
            <person name="Lipzen A."/>
            <person name="Daum C."/>
            <person name="Barry K."/>
            <person name="Grigoriev I.V."/>
            <person name="Vilgalys R."/>
        </authorList>
    </citation>
    <scope>NUCLEOTIDE SEQUENCE</scope>
    <source>
        <strain evidence="2">PMI_201</strain>
    </source>
</reference>
<organism evidence="2 3">
    <name type="scientific">Talaromyces proteolyticus</name>
    <dbReference type="NCBI Taxonomy" id="1131652"/>
    <lineage>
        <taxon>Eukaryota</taxon>
        <taxon>Fungi</taxon>
        <taxon>Dikarya</taxon>
        <taxon>Ascomycota</taxon>
        <taxon>Pezizomycotina</taxon>
        <taxon>Eurotiomycetes</taxon>
        <taxon>Eurotiomycetidae</taxon>
        <taxon>Eurotiales</taxon>
        <taxon>Trichocomaceae</taxon>
        <taxon>Talaromyces</taxon>
        <taxon>Talaromyces sect. Bacilispori</taxon>
    </lineage>
</organism>
<dbReference type="Proteomes" id="UP001201262">
    <property type="component" value="Unassembled WGS sequence"/>
</dbReference>
<feature type="compositionally biased region" description="Polar residues" evidence="1">
    <location>
        <begin position="55"/>
        <end position="71"/>
    </location>
</feature>
<evidence type="ECO:0000256" key="1">
    <source>
        <dbReference type="SAM" id="MobiDB-lite"/>
    </source>
</evidence>
<evidence type="ECO:0000313" key="3">
    <source>
        <dbReference type="Proteomes" id="UP001201262"/>
    </source>
</evidence>
<proteinExistence type="predicted"/>
<accession>A0AAD4Q427</accession>
<feature type="compositionally biased region" description="Polar residues" evidence="1">
    <location>
        <begin position="1"/>
        <end position="21"/>
    </location>
</feature>
<gene>
    <name evidence="2" type="ORF">BGW36DRAFT_17333</name>
</gene>
<dbReference type="EMBL" id="JAJTJA010000001">
    <property type="protein sequence ID" value="KAH8705714.1"/>
    <property type="molecule type" value="Genomic_DNA"/>
</dbReference>
<protein>
    <submittedName>
        <fullName evidence="2">Uncharacterized protein</fullName>
    </submittedName>
</protein>